<evidence type="ECO:0000256" key="1">
    <source>
        <dbReference type="ARBA" id="ARBA00009391"/>
    </source>
</evidence>
<dbReference type="InterPro" id="IPR020587">
    <property type="entry name" value="RecA_monomer-monomer_interface"/>
</dbReference>
<dbReference type="GO" id="GO:0006310">
    <property type="term" value="P:DNA recombination"/>
    <property type="evidence" value="ECO:0007669"/>
    <property type="project" value="UniProtKB-KW"/>
</dbReference>
<dbReference type="SUPFAM" id="SSF52540">
    <property type="entry name" value="P-loop containing nucleoside triphosphate hydrolases"/>
    <property type="match status" value="1"/>
</dbReference>
<organism evidence="8">
    <name type="scientific">uncultured Caudovirales phage</name>
    <dbReference type="NCBI Taxonomy" id="2100421"/>
    <lineage>
        <taxon>Viruses</taxon>
        <taxon>Duplodnaviria</taxon>
        <taxon>Heunggongvirae</taxon>
        <taxon>Uroviricota</taxon>
        <taxon>Caudoviricetes</taxon>
        <taxon>Peduoviridae</taxon>
        <taxon>Maltschvirus</taxon>
        <taxon>Maltschvirus maltsch</taxon>
    </lineage>
</organism>
<reference evidence="8" key="1">
    <citation type="submission" date="2020-05" db="EMBL/GenBank/DDBJ databases">
        <authorList>
            <person name="Chiriac C."/>
            <person name="Salcher M."/>
            <person name="Ghai R."/>
            <person name="Kavagutti S V."/>
        </authorList>
    </citation>
    <scope>NUCLEOTIDE SEQUENCE</scope>
</reference>
<evidence type="ECO:0000256" key="2">
    <source>
        <dbReference type="ARBA" id="ARBA00022741"/>
    </source>
</evidence>
<keyword evidence="4" id="KW-0233">DNA recombination</keyword>
<dbReference type="InterPro" id="IPR013765">
    <property type="entry name" value="DNA_recomb/repair_RecA"/>
</dbReference>
<dbReference type="InterPro" id="IPR027417">
    <property type="entry name" value="P-loop_NTPase"/>
</dbReference>
<dbReference type="PRINTS" id="PR00142">
    <property type="entry name" value="RECA"/>
</dbReference>
<proteinExistence type="inferred from homology"/>
<feature type="domain" description="RecA family profile 1" evidence="6">
    <location>
        <begin position="32"/>
        <end position="189"/>
    </location>
</feature>
<sequence>MEDQLTPAELVRLVNSALGPEAISLGNDSRFTTSLISTGVLPIDYLLGGGVPRNRWTEFYGDFSTLKSYVALKCAAEVQKMGGVAALIDTEHSFDPVWATNMGVDPNQLLVLHPETGEAAVDATEMLVRAGVDLVIWDSVAATLPLEEQSKSELKDKHQPARLAALMSRATRKITACNKKTALLCVNQTRTSVGVVFGNPETTPGGKALPFYASHRVSMRKAGKVAESINITHGSEIKKVNRTVAFTIKATIEKSKLTKPFQDVYFRFDLEKGAVDELQFLIDIAIDKGIITNPKGQTWQLDIEDWEGVTCRGRSAIPEMVRKSNMEEVLKERVLFLHGLIPPVKEKAVTPKKQSLKRKVSESTPCPEPEESSETPPTASD</sequence>
<dbReference type="InterPro" id="IPR049428">
    <property type="entry name" value="RecA-like_N"/>
</dbReference>
<dbReference type="PROSITE" id="PS50163">
    <property type="entry name" value="RECA_3"/>
    <property type="match status" value="1"/>
</dbReference>
<evidence type="ECO:0000256" key="5">
    <source>
        <dbReference type="SAM" id="MobiDB-lite"/>
    </source>
</evidence>
<dbReference type="GO" id="GO:0003697">
    <property type="term" value="F:single-stranded DNA binding"/>
    <property type="evidence" value="ECO:0007669"/>
    <property type="project" value="InterPro"/>
</dbReference>
<protein>
    <submittedName>
        <fullName evidence="8">RecA RecA/RadA recombinase</fullName>
    </submittedName>
</protein>
<keyword evidence="3" id="KW-0067">ATP-binding</keyword>
<evidence type="ECO:0000313" key="8">
    <source>
        <dbReference type="EMBL" id="CAB4176748.1"/>
    </source>
</evidence>
<evidence type="ECO:0000259" key="7">
    <source>
        <dbReference type="PROSITE" id="PS50163"/>
    </source>
</evidence>
<feature type="region of interest" description="Disordered" evidence="5">
    <location>
        <begin position="347"/>
        <end position="381"/>
    </location>
</feature>
<dbReference type="PROSITE" id="PS50162">
    <property type="entry name" value="RECA_2"/>
    <property type="match status" value="1"/>
</dbReference>
<name>A0A6J5Q5C4_9CAUD</name>
<dbReference type="PANTHER" id="PTHR45900">
    <property type="entry name" value="RECA"/>
    <property type="match status" value="1"/>
</dbReference>
<gene>
    <name evidence="8" type="ORF">UFOVP978_59</name>
</gene>
<dbReference type="GO" id="GO:0005524">
    <property type="term" value="F:ATP binding"/>
    <property type="evidence" value="ECO:0007669"/>
    <property type="project" value="UniProtKB-KW"/>
</dbReference>
<comment type="similarity">
    <text evidence="1">Belongs to the RecA family.</text>
</comment>
<accession>A0A6J5Q5C4</accession>
<keyword evidence="2" id="KW-0547">Nucleotide-binding</keyword>
<feature type="domain" description="RecA family profile 2" evidence="7">
    <location>
        <begin position="194"/>
        <end position="279"/>
    </location>
</feature>
<dbReference type="Pfam" id="PF00154">
    <property type="entry name" value="RecA_N"/>
    <property type="match status" value="1"/>
</dbReference>
<dbReference type="InterPro" id="IPR020588">
    <property type="entry name" value="RecA_ATP-bd"/>
</dbReference>
<evidence type="ECO:0000259" key="6">
    <source>
        <dbReference type="PROSITE" id="PS50162"/>
    </source>
</evidence>
<dbReference type="EMBL" id="LR796937">
    <property type="protein sequence ID" value="CAB4176748.1"/>
    <property type="molecule type" value="Genomic_DNA"/>
</dbReference>
<dbReference type="GO" id="GO:0006281">
    <property type="term" value="P:DNA repair"/>
    <property type="evidence" value="ECO:0007669"/>
    <property type="project" value="InterPro"/>
</dbReference>
<evidence type="ECO:0000256" key="3">
    <source>
        <dbReference type="ARBA" id="ARBA00022840"/>
    </source>
</evidence>
<dbReference type="GO" id="GO:0140664">
    <property type="term" value="F:ATP-dependent DNA damage sensor activity"/>
    <property type="evidence" value="ECO:0007669"/>
    <property type="project" value="InterPro"/>
</dbReference>
<evidence type="ECO:0000256" key="4">
    <source>
        <dbReference type="ARBA" id="ARBA00023172"/>
    </source>
</evidence>
<dbReference type="PANTHER" id="PTHR45900:SF1">
    <property type="entry name" value="MITOCHONDRIAL DNA REPAIR PROTEIN RECA HOMOLOG-RELATED"/>
    <property type="match status" value="1"/>
</dbReference>
<dbReference type="Gene3D" id="3.40.50.300">
    <property type="entry name" value="P-loop containing nucleotide triphosphate hydrolases"/>
    <property type="match status" value="1"/>
</dbReference>